<dbReference type="Pfam" id="PF00459">
    <property type="entry name" value="Inositol_P"/>
    <property type="match status" value="1"/>
</dbReference>
<dbReference type="Gene3D" id="3.30.540.10">
    <property type="entry name" value="Fructose-1,6-Bisphosphatase, subunit A, domain 1"/>
    <property type="match status" value="1"/>
</dbReference>
<dbReference type="AlphaFoldDB" id="A0A2P7QUP1"/>
<evidence type="ECO:0000256" key="3">
    <source>
        <dbReference type="ARBA" id="ARBA00022801"/>
    </source>
</evidence>
<keyword evidence="4 5" id="KW-0460">Magnesium</keyword>
<evidence type="ECO:0000256" key="1">
    <source>
        <dbReference type="ARBA" id="ARBA00009759"/>
    </source>
</evidence>
<dbReference type="PROSITE" id="PS00629">
    <property type="entry name" value="IMP_1"/>
    <property type="match status" value="1"/>
</dbReference>
<dbReference type="GO" id="GO:0046872">
    <property type="term" value="F:metal ion binding"/>
    <property type="evidence" value="ECO:0007669"/>
    <property type="project" value="UniProtKB-KW"/>
</dbReference>
<evidence type="ECO:0000256" key="5">
    <source>
        <dbReference type="PIRSR" id="PIRSR600760-2"/>
    </source>
</evidence>
<comment type="caution">
    <text evidence="7">The sequence shown here is derived from an EMBL/GenBank/DDBJ whole genome shotgun (WGS) entry which is preliminary data.</text>
</comment>
<keyword evidence="3" id="KW-0378">Hydrolase</keyword>
<feature type="binding site" evidence="5">
    <location>
        <position position="142"/>
    </location>
    <ligand>
        <name>Mg(2+)</name>
        <dbReference type="ChEBI" id="CHEBI:18420"/>
        <label>1</label>
        <note>catalytic</note>
    </ligand>
</feature>
<organism evidence="7 8">
    <name type="scientific">Allosphingosinicella deserti</name>
    <dbReference type="NCBI Taxonomy" id="2116704"/>
    <lineage>
        <taxon>Bacteria</taxon>
        <taxon>Pseudomonadati</taxon>
        <taxon>Pseudomonadota</taxon>
        <taxon>Alphaproteobacteria</taxon>
        <taxon>Sphingomonadales</taxon>
        <taxon>Sphingomonadaceae</taxon>
        <taxon>Allosphingosinicella</taxon>
    </lineage>
</organism>
<feature type="binding site" evidence="5">
    <location>
        <position position="246"/>
    </location>
    <ligand>
        <name>Mg(2+)</name>
        <dbReference type="ChEBI" id="CHEBI:18420"/>
        <label>1</label>
        <note>catalytic</note>
    </ligand>
</feature>
<dbReference type="SUPFAM" id="SSF56655">
    <property type="entry name" value="Carbohydrate phosphatase"/>
    <property type="match status" value="1"/>
</dbReference>
<dbReference type="EMBL" id="PXYI01000002">
    <property type="protein sequence ID" value="PSJ41686.1"/>
    <property type="molecule type" value="Genomic_DNA"/>
</dbReference>
<dbReference type="GO" id="GO:0006020">
    <property type="term" value="P:inositol metabolic process"/>
    <property type="evidence" value="ECO:0007669"/>
    <property type="project" value="TreeGrafter"/>
</dbReference>
<comment type="cofactor">
    <cofactor evidence="5">
        <name>Mg(2+)</name>
        <dbReference type="ChEBI" id="CHEBI:18420"/>
    </cofactor>
</comment>
<dbReference type="Gene3D" id="3.40.190.80">
    <property type="match status" value="1"/>
</dbReference>
<evidence type="ECO:0000313" key="8">
    <source>
        <dbReference type="Proteomes" id="UP000241167"/>
    </source>
</evidence>
<sequence>MVRLPSPSRGFRPAGDFGCGASRPSPEALLGRPSQRRARTARCLRSRTRIGGRRMIPDISSLLDGVRSVVEGCMPAVEQRRFDIRWKADGSPVTEADVFLERRITEWLSERLPQLTLIGEETFVESASCGPRQGWVAVLDPIDGTENFCSGLKEWGVSLSIWNGADHAGSLLMLPELGDHMITGRPIRRVRSRITGFSSSIHPAIISGIADAGEARIFGCAVYNMFNVTRGALSRFVNPKGARAWDLLAGLMLARENGCDILIDGNEFDGSFLEPDRRYRIDIRHRYDFHPG</sequence>
<dbReference type="GO" id="GO:0007165">
    <property type="term" value="P:signal transduction"/>
    <property type="evidence" value="ECO:0007669"/>
    <property type="project" value="TreeGrafter"/>
</dbReference>
<keyword evidence="2 5" id="KW-0479">Metal-binding</keyword>
<dbReference type="GO" id="GO:0008934">
    <property type="term" value="F:inositol monophosphate 1-phosphatase activity"/>
    <property type="evidence" value="ECO:0007669"/>
    <property type="project" value="TreeGrafter"/>
</dbReference>
<comment type="similarity">
    <text evidence="1">Belongs to the inositol monophosphatase superfamily.</text>
</comment>
<dbReference type="PANTHER" id="PTHR20854">
    <property type="entry name" value="INOSITOL MONOPHOSPHATASE"/>
    <property type="match status" value="1"/>
</dbReference>
<evidence type="ECO:0000256" key="4">
    <source>
        <dbReference type="ARBA" id="ARBA00022842"/>
    </source>
</evidence>
<proteinExistence type="inferred from homology"/>
<dbReference type="PANTHER" id="PTHR20854:SF4">
    <property type="entry name" value="INOSITOL-1-MONOPHOSPHATASE-RELATED"/>
    <property type="match status" value="1"/>
</dbReference>
<evidence type="ECO:0000256" key="2">
    <source>
        <dbReference type="ARBA" id="ARBA00022723"/>
    </source>
</evidence>
<accession>A0A2P7QUP1</accession>
<evidence type="ECO:0000313" key="7">
    <source>
        <dbReference type="EMBL" id="PSJ41686.1"/>
    </source>
</evidence>
<feature type="binding site" evidence="5">
    <location>
        <position position="143"/>
    </location>
    <ligand>
        <name>Mg(2+)</name>
        <dbReference type="ChEBI" id="CHEBI:18420"/>
        <label>1</label>
        <note>catalytic</note>
    </ligand>
</feature>
<feature type="binding site" evidence="5">
    <location>
        <position position="140"/>
    </location>
    <ligand>
        <name>Mg(2+)</name>
        <dbReference type="ChEBI" id="CHEBI:18420"/>
        <label>1</label>
        <note>catalytic</note>
    </ligand>
</feature>
<evidence type="ECO:0008006" key="9">
    <source>
        <dbReference type="Google" id="ProtNLM"/>
    </source>
</evidence>
<dbReference type="PRINTS" id="PR00377">
    <property type="entry name" value="IMPHPHTASES"/>
</dbReference>
<keyword evidence="8" id="KW-1185">Reference proteome</keyword>
<dbReference type="InterPro" id="IPR000760">
    <property type="entry name" value="Inositol_monophosphatase-like"/>
</dbReference>
<gene>
    <name evidence="7" type="ORF">C7I55_05140</name>
</gene>
<dbReference type="Proteomes" id="UP000241167">
    <property type="component" value="Unassembled WGS sequence"/>
</dbReference>
<dbReference type="InterPro" id="IPR020583">
    <property type="entry name" value="Inositol_monoP_metal-BS"/>
</dbReference>
<protein>
    <recommendedName>
        <fullName evidence="9">Inositol monophosphatase</fullName>
    </recommendedName>
</protein>
<reference evidence="7 8" key="1">
    <citation type="submission" date="2018-03" db="EMBL/GenBank/DDBJ databases">
        <title>The draft genome of Sphingosinicella sp. GL-C-18.</title>
        <authorList>
            <person name="Liu L."/>
            <person name="Li L."/>
            <person name="Liang L."/>
            <person name="Zhang X."/>
            <person name="Wang T."/>
        </authorList>
    </citation>
    <scope>NUCLEOTIDE SEQUENCE [LARGE SCALE GENOMIC DNA]</scope>
    <source>
        <strain evidence="7 8">GL-C-18</strain>
    </source>
</reference>
<feature type="region of interest" description="Disordered" evidence="6">
    <location>
        <begin position="1"/>
        <end position="34"/>
    </location>
</feature>
<feature type="binding site" evidence="5">
    <location>
        <position position="120"/>
    </location>
    <ligand>
        <name>Mg(2+)</name>
        <dbReference type="ChEBI" id="CHEBI:18420"/>
        <label>1</label>
        <note>catalytic</note>
    </ligand>
</feature>
<name>A0A2P7QUP1_9SPHN</name>
<evidence type="ECO:0000256" key="6">
    <source>
        <dbReference type="SAM" id="MobiDB-lite"/>
    </source>
</evidence>